<accession>A0ABV5GP49</accession>
<organism evidence="1 2">
    <name type="scientific">Flavobacterium jumunjinense</name>
    <dbReference type="NCBI Taxonomy" id="998845"/>
    <lineage>
        <taxon>Bacteria</taxon>
        <taxon>Pseudomonadati</taxon>
        <taxon>Bacteroidota</taxon>
        <taxon>Flavobacteriia</taxon>
        <taxon>Flavobacteriales</taxon>
        <taxon>Flavobacteriaceae</taxon>
        <taxon>Flavobacterium</taxon>
    </lineage>
</organism>
<keyword evidence="2" id="KW-1185">Reference proteome</keyword>
<gene>
    <name evidence="1" type="ORF">ACFFVF_11575</name>
</gene>
<sequence length="150" mass="17350">MSISKFIEGITSGYGFEINYNNNVKRKITPKIGIDDAFFLIYNWPDDPEGTNTSIIIKLHYYFELNDTKYEIGTTTTFYDNDVTVYERMPDWFLNDAYPELIKKALAISKEKLEENLGVVLNEVAPFEGQENKAKRLANKAAKKRQVDYV</sequence>
<comment type="caution">
    <text evidence="1">The sequence shown here is derived from an EMBL/GenBank/DDBJ whole genome shotgun (WGS) entry which is preliminary data.</text>
</comment>
<dbReference type="Proteomes" id="UP001589607">
    <property type="component" value="Unassembled WGS sequence"/>
</dbReference>
<name>A0ABV5GP49_9FLAO</name>
<evidence type="ECO:0000313" key="1">
    <source>
        <dbReference type="EMBL" id="MFB9097160.1"/>
    </source>
</evidence>
<reference evidence="1 2" key="1">
    <citation type="submission" date="2024-09" db="EMBL/GenBank/DDBJ databases">
        <authorList>
            <person name="Sun Q."/>
            <person name="Mori K."/>
        </authorList>
    </citation>
    <scope>NUCLEOTIDE SEQUENCE [LARGE SCALE GENOMIC DNA]</scope>
    <source>
        <strain evidence="1 2">CECT 7955</strain>
    </source>
</reference>
<dbReference type="EMBL" id="JBHMEY010000038">
    <property type="protein sequence ID" value="MFB9097160.1"/>
    <property type="molecule type" value="Genomic_DNA"/>
</dbReference>
<proteinExistence type="predicted"/>
<protein>
    <submittedName>
        <fullName evidence="1">Uncharacterized protein</fullName>
    </submittedName>
</protein>
<evidence type="ECO:0000313" key="2">
    <source>
        <dbReference type="Proteomes" id="UP001589607"/>
    </source>
</evidence>
<dbReference type="RefSeq" id="WP_236454247.1">
    <property type="nucleotide sequence ID" value="NZ_CBCSGE010000033.1"/>
</dbReference>